<name>A0A1I8AN76_9BILA</name>
<evidence type="ECO:0000256" key="1">
    <source>
        <dbReference type="SAM" id="Phobius"/>
    </source>
</evidence>
<accession>A0A1I8AN76</accession>
<organism evidence="2 3">
    <name type="scientific">Steinernema glaseri</name>
    <dbReference type="NCBI Taxonomy" id="37863"/>
    <lineage>
        <taxon>Eukaryota</taxon>
        <taxon>Metazoa</taxon>
        <taxon>Ecdysozoa</taxon>
        <taxon>Nematoda</taxon>
        <taxon>Chromadorea</taxon>
        <taxon>Rhabditida</taxon>
        <taxon>Tylenchina</taxon>
        <taxon>Panagrolaimomorpha</taxon>
        <taxon>Strongyloidoidea</taxon>
        <taxon>Steinernematidae</taxon>
        <taxon>Steinernema</taxon>
    </lineage>
</organism>
<feature type="transmembrane region" description="Helical" evidence="1">
    <location>
        <begin position="12"/>
        <end position="32"/>
    </location>
</feature>
<dbReference type="WBParaSite" id="L893_g7510.t1">
    <property type="protein sequence ID" value="L893_g7510.t1"/>
    <property type="gene ID" value="L893_g7510"/>
</dbReference>
<dbReference type="AlphaFoldDB" id="A0A1I8AN76"/>
<reference evidence="3" key="1">
    <citation type="submission" date="2016-11" db="UniProtKB">
        <authorList>
            <consortium name="WormBaseParasite"/>
        </authorList>
    </citation>
    <scope>IDENTIFICATION</scope>
</reference>
<protein>
    <submittedName>
        <fullName evidence="3">TMhelix containing protein</fullName>
    </submittedName>
</protein>
<keyword evidence="2" id="KW-1185">Reference proteome</keyword>
<keyword evidence="1" id="KW-1133">Transmembrane helix</keyword>
<dbReference type="Proteomes" id="UP000095287">
    <property type="component" value="Unplaced"/>
</dbReference>
<evidence type="ECO:0000313" key="3">
    <source>
        <dbReference type="WBParaSite" id="L893_g7510.t1"/>
    </source>
</evidence>
<keyword evidence="1" id="KW-0812">Transmembrane</keyword>
<sequence length="87" mass="9482">MAVTYKQQIDFFAWVGVLFAVMAICVRLHMAWMAPPSDLEKCVQALREVLQNATQPANASLPADSSIVDTVIWGLTAVEGSVEGLFI</sequence>
<proteinExistence type="predicted"/>
<keyword evidence="1" id="KW-0472">Membrane</keyword>
<evidence type="ECO:0000313" key="2">
    <source>
        <dbReference type="Proteomes" id="UP000095287"/>
    </source>
</evidence>